<dbReference type="Pfam" id="PF08352">
    <property type="entry name" value="oligo_HPY"/>
    <property type="match status" value="1"/>
</dbReference>
<keyword evidence="4" id="KW-0067">ATP-binding</keyword>
<evidence type="ECO:0000256" key="2">
    <source>
        <dbReference type="ARBA" id="ARBA00022448"/>
    </source>
</evidence>
<keyword evidence="2" id="KW-0813">Transport</keyword>
<keyword evidence="3" id="KW-0547">Nucleotide-binding</keyword>
<feature type="domain" description="ABC transporter" evidence="5">
    <location>
        <begin position="5"/>
        <end position="250"/>
    </location>
</feature>
<name>A0A511AG07_9MICO</name>
<dbReference type="GO" id="GO:0055085">
    <property type="term" value="P:transmembrane transport"/>
    <property type="evidence" value="ECO:0007669"/>
    <property type="project" value="UniProtKB-ARBA"/>
</dbReference>
<dbReference type="InterPro" id="IPR027417">
    <property type="entry name" value="P-loop_NTPase"/>
</dbReference>
<dbReference type="EMBL" id="BJUW01000010">
    <property type="protein sequence ID" value="GEK87088.1"/>
    <property type="molecule type" value="Genomic_DNA"/>
</dbReference>
<dbReference type="SUPFAM" id="SSF52540">
    <property type="entry name" value="P-loop containing nucleoside triphosphate hydrolases"/>
    <property type="match status" value="1"/>
</dbReference>
<accession>A0A511AG07</accession>
<evidence type="ECO:0000256" key="3">
    <source>
        <dbReference type="ARBA" id="ARBA00022741"/>
    </source>
</evidence>
<dbReference type="InterPro" id="IPR017871">
    <property type="entry name" value="ABC_transporter-like_CS"/>
</dbReference>
<dbReference type="Proteomes" id="UP000321225">
    <property type="component" value="Unassembled WGS sequence"/>
</dbReference>
<dbReference type="Pfam" id="PF00005">
    <property type="entry name" value="ABC_tran"/>
    <property type="match status" value="1"/>
</dbReference>
<comment type="caution">
    <text evidence="6">The sequence shown here is derived from an EMBL/GenBank/DDBJ whole genome shotgun (WGS) entry which is preliminary data.</text>
</comment>
<dbReference type="InterPro" id="IPR013563">
    <property type="entry name" value="Oligopep_ABC_C"/>
</dbReference>
<keyword evidence="7" id="KW-1185">Reference proteome</keyword>
<evidence type="ECO:0000313" key="6">
    <source>
        <dbReference type="EMBL" id="GEK87088.1"/>
    </source>
</evidence>
<dbReference type="CDD" id="cd03257">
    <property type="entry name" value="ABC_NikE_OppD_transporters"/>
    <property type="match status" value="1"/>
</dbReference>
<sequence length="278" mass="30312">MSDLVRIEKAGLGYGGRSRGHAVLRDISLTIGIDERVGLIGETGSGKSTLARSLLGLTTVFSGSVRVDGTDLASLRGRTLRAFRRSGVVQYVYQDPLRSLDPDVEVSASIAEGLLIRAELSTDEVRQAVDDAIRLVGLDPSLRKRFPGELSGGQRQRIVLARALVLSPQLLILDEPVSALDASSRVQILDLLRLVADERRMSQLFISHDLGSVAGVTDRLIVLYRGEIVEDGPTAQVLEEPRHPYTKLLIESAPTLAKPGADRERRRELRVALESFTS</sequence>
<dbReference type="AlphaFoldDB" id="A0A511AG07"/>
<dbReference type="InterPro" id="IPR050319">
    <property type="entry name" value="ABC_transp_ATP-bind"/>
</dbReference>
<dbReference type="GO" id="GO:0015833">
    <property type="term" value="P:peptide transport"/>
    <property type="evidence" value="ECO:0007669"/>
    <property type="project" value="InterPro"/>
</dbReference>
<evidence type="ECO:0000256" key="4">
    <source>
        <dbReference type="ARBA" id="ARBA00022840"/>
    </source>
</evidence>
<dbReference type="PROSITE" id="PS00211">
    <property type="entry name" value="ABC_TRANSPORTER_1"/>
    <property type="match status" value="1"/>
</dbReference>
<dbReference type="RefSeq" id="WP_147039673.1">
    <property type="nucleotide sequence ID" value="NZ_BJUW01000010.1"/>
</dbReference>
<dbReference type="Gene3D" id="3.40.50.300">
    <property type="entry name" value="P-loop containing nucleotide triphosphate hydrolases"/>
    <property type="match status" value="1"/>
</dbReference>
<dbReference type="PANTHER" id="PTHR43776">
    <property type="entry name" value="TRANSPORT ATP-BINDING PROTEIN"/>
    <property type="match status" value="1"/>
</dbReference>
<dbReference type="PROSITE" id="PS50893">
    <property type="entry name" value="ABC_TRANSPORTER_2"/>
    <property type="match status" value="1"/>
</dbReference>
<evidence type="ECO:0000256" key="1">
    <source>
        <dbReference type="ARBA" id="ARBA00005417"/>
    </source>
</evidence>
<dbReference type="InterPro" id="IPR003593">
    <property type="entry name" value="AAA+_ATPase"/>
</dbReference>
<protein>
    <recommendedName>
        <fullName evidence="5">ABC transporter domain-containing protein</fullName>
    </recommendedName>
</protein>
<dbReference type="GO" id="GO:0016887">
    <property type="term" value="F:ATP hydrolysis activity"/>
    <property type="evidence" value="ECO:0007669"/>
    <property type="project" value="InterPro"/>
</dbReference>
<dbReference type="OrthoDB" id="3677453at2"/>
<dbReference type="SMART" id="SM00382">
    <property type="entry name" value="AAA"/>
    <property type="match status" value="1"/>
</dbReference>
<gene>
    <name evidence="6" type="ORF">MAE01_22640</name>
</gene>
<evidence type="ECO:0000259" key="5">
    <source>
        <dbReference type="PROSITE" id="PS50893"/>
    </source>
</evidence>
<dbReference type="GO" id="GO:0005524">
    <property type="term" value="F:ATP binding"/>
    <property type="evidence" value="ECO:0007669"/>
    <property type="project" value="UniProtKB-KW"/>
</dbReference>
<comment type="similarity">
    <text evidence="1">Belongs to the ABC transporter superfamily.</text>
</comment>
<reference evidence="6 7" key="1">
    <citation type="submission" date="2019-07" db="EMBL/GenBank/DDBJ databases">
        <title>Whole genome shotgun sequence of Microbacterium aerolatum NBRC 103071.</title>
        <authorList>
            <person name="Hosoyama A."/>
            <person name="Uohara A."/>
            <person name="Ohji S."/>
            <person name="Ichikawa N."/>
        </authorList>
    </citation>
    <scope>NUCLEOTIDE SEQUENCE [LARGE SCALE GENOMIC DNA]</scope>
    <source>
        <strain evidence="6 7">NBRC 103071</strain>
    </source>
</reference>
<organism evidence="6 7">
    <name type="scientific">Microbacterium aerolatum</name>
    <dbReference type="NCBI Taxonomy" id="153731"/>
    <lineage>
        <taxon>Bacteria</taxon>
        <taxon>Bacillati</taxon>
        <taxon>Actinomycetota</taxon>
        <taxon>Actinomycetes</taxon>
        <taxon>Micrococcales</taxon>
        <taxon>Microbacteriaceae</taxon>
        <taxon>Microbacterium</taxon>
    </lineage>
</organism>
<dbReference type="PANTHER" id="PTHR43776:SF7">
    <property type="entry name" value="D,D-DIPEPTIDE TRANSPORT ATP-BINDING PROTEIN DDPF-RELATED"/>
    <property type="match status" value="1"/>
</dbReference>
<evidence type="ECO:0000313" key="7">
    <source>
        <dbReference type="Proteomes" id="UP000321225"/>
    </source>
</evidence>
<proteinExistence type="inferred from homology"/>
<dbReference type="InterPro" id="IPR003439">
    <property type="entry name" value="ABC_transporter-like_ATP-bd"/>
</dbReference>